<feature type="transmembrane region" description="Helical" evidence="4">
    <location>
        <begin position="6"/>
        <end position="27"/>
    </location>
</feature>
<keyword evidence="4" id="KW-0812">Transmembrane</keyword>
<dbReference type="RefSeq" id="WP_138851411.1">
    <property type="nucleotide sequence ID" value="NZ_CP040710.1"/>
</dbReference>
<dbReference type="SMART" id="SM00342">
    <property type="entry name" value="HTH_ARAC"/>
    <property type="match status" value="1"/>
</dbReference>
<keyword evidence="2" id="KW-0238">DNA-binding</keyword>
<feature type="transmembrane region" description="Helical" evidence="4">
    <location>
        <begin position="136"/>
        <end position="155"/>
    </location>
</feature>
<proteinExistence type="predicted"/>
<keyword evidence="1" id="KW-0805">Transcription regulation</keyword>
<dbReference type="Pfam" id="PF12833">
    <property type="entry name" value="HTH_18"/>
    <property type="match status" value="1"/>
</dbReference>
<evidence type="ECO:0000256" key="2">
    <source>
        <dbReference type="ARBA" id="ARBA00023125"/>
    </source>
</evidence>
<dbReference type="OrthoDB" id="6283866at2"/>
<evidence type="ECO:0000256" key="3">
    <source>
        <dbReference type="ARBA" id="ARBA00023163"/>
    </source>
</evidence>
<dbReference type="SUPFAM" id="SSF46689">
    <property type="entry name" value="Homeodomain-like"/>
    <property type="match status" value="1"/>
</dbReference>
<keyword evidence="4" id="KW-0472">Membrane</keyword>
<protein>
    <submittedName>
        <fullName evidence="6">Helix-turn-helix transcriptional regulator</fullName>
    </submittedName>
</protein>
<dbReference type="Gene3D" id="1.10.10.60">
    <property type="entry name" value="Homeodomain-like"/>
    <property type="match status" value="1"/>
</dbReference>
<dbReference type="PROSITE" id="PS01124">
    <property type="entry name" value="HTH_ARAC_FAMILY_2"/>
    <property type="match status" value="1"/>
</dbReference>
<name>A0A5B7SKQ0_9FLAO</name>
<dbReference type="PANTHER" id="PTHR43280">
    <property type="entry name" value="ARAC-FAMILY TRANSCRIPTIONAL REGULATOR"/>
    <property type="match status" value="1"/>
</dbReference>
<dbReference type="Proteomes" id="UP000310017">
    <property type="component" value="Chromosome"/>
</dbReference>
<dbReference type="GO" id="GO:0003700">
    <property type="term" value="F:DNA-binding transcription factor activity"/>
    <property type="evidence" value="ECO:0007669"/>
    <property type="project" value="InterPro"/>
</dbReference>
<evidence type="ECO:0000313" key="7">
    <source>
        <dbReference type="Proteomes" id="UP000310017"/>
    </source>
</evidence>
<organism evidence="6 7">
    <name type="scientific">Aggregatimonas sangjinii</name>
    <dbReference type="NCBI Taxonomy" id="2583587"/>
    <lineage>
        <taxon>Bacteria</taxon>
        <taxon>Pseudomonadati</taxon>
        <taxon>Bacteroidota</taxon>
        <taxon>Flavobacteriia</taxon>
        <taxon>Flavobacteriales</taxon>
        <taxon>Flavobacteriaceae</taxon>
        <taxon>Aggregatimonas</taxon>
    </lineage>
</organism>
<evidence type="ECO:0000259" key="5">
    <source>
        <dbReference type="PROSITE" id="PS01124"/>
    </source>
</evidence>
<dbReference type="GO" id="GO:0043565">
    <property type="term" value="F:sequence-specific DNA binding"/>
    <property type="evidence" value="ECO:0007669"/>
    <property type="project" value="InterPro"/>
</dbReference>
<feature type="transmembrane region" description="Helical" evidence="4">
    <location>
        <begin position="176"/>
        <end position="195"/>
    </location>
</feature>
<feature type="domain" description="HTH araC/xylS-type" evidence="5">
    <location>
        <begin position="258"/>
        <end position="370"/>
    </location>
</feature>
<keyword evidence="4" id="KW-1133">Transmembrane helix</keyword>
<keyword evidence="7" id="KW-1185">Reference proteome</keyword>
<evidence type="ECO:0000256" key="1">
    <source>
        <dbReference type="ARBA" id="ARBA00023015"/>
    </source>
</evidence>
<dbReference type="EMBL" id="CP040710">
    <property type="protein sequence ID" value="QCW99056.1"/>
    <property type="molecule type" value="Genomic_DNA"/>
</dbReference>
<accession>A0A5B7SKQ0</accession>
<feature type="transmembrane region" description="Helical" evidence="4">
    <location>
        <begin position="68"/>
        <end position="86"/>
    </location>
</feature>
<dbReference type="AlphaFoldDB" id="A0A5B7SKQ0"/>
<dbReference type="PANTHER" id="PTHR43280:SF29">
    <property type="entry name" value="ARAC-FAMILY TRANSCRIPTIONAL REGULATOR"/>
    <property type="match status" value="1"/>
</dbReference>
<dbReference type="InterPro" id="IPR009057">
    <property type="entry name" value="Homeodomain-like_sf"/>
</dbReference>
<reference evidence="6 7" key="1">
    <citation type="submission" date="2019-05" db="EMBL/GenBank/DDBJ databases">
        <title>Genome sequencing of F202Z8.</title>
        <authorList>
            <person name="Kwon Y.M."/>
        </authorList>
    </citation>
    <scope>NUCLEOTIDE SEQUENCE [LARGE SCALE GENOMIC DNA]</scope>
    <source>
        <strain evidence="6 7">F202Z8</strain>
    </source>
</reference>
<feature type="transmembrane region" description="Helical" evidence="4">
    <location>
        <begin position="215"/>
        <end position="233"/>
    </location>
</feature>
<keyword evidence="3" id="KW-0804">Transcription</keyword>
<sequence length="373" mass="43298">MGNYNFIDVLLLLGIAQGFFLGVTLPIVHQRNVKANKVLSVQLILACLTLLTRLVVYKAEEFWLIQRFVLLEPLIFVFGPLGYIYLKRLLEKDREEFVLSWHYYVPAVLYLSYLIFINTYTSQEFARSLSSGDFRIPFFIAELAALLFNLYFWYLSAHFFSKVLKKEKEQLSFSQTALGFVKVILVCTGVILFAWSLSFCSNHFFRIAFPVVNYNLVWISIPVLIYIVGYFALRQPEIFRVSAIEEKSKTAIKPVMDEQEIQKLRRNLTELMINEKVYLHNELTLVELSQLLNTSTNKLSWFLNTVHQSNFYDFINGYRIKAFVAKLEQNEHKAKTLFSLSMEVGFNSKSTFNKAFKASLNETPSSYIKKLAG</sequence>
<feature type="transmembrane region" description="Helical" evidence="4">
    <location>
        <begin position="39"/>
        <end position="56"/>
    </location>
</feature>
<evidence type="ECO:0000313" key="6">
    <source>
        <dbReference type="EMBL" id="QCW99056.1"/>
    </source>
</evidence>
<evidence type="ECO:0000256" key="4">
    <source>
        <dbReference type="SAM" id="Phobius"/>
    </source>
</evidence>
<feature type="transmembrane region" description="Helical" evidence="4">
    <location>
        <begin position="98"/>
        <end position="116"/>
    </location>
</feature>
<dbReference type="InterPro" id="IPR018060">
    <property type="entry name" value="HTH_AraC"/>
</dbReference>
<dbReference type="KEGG" id="asag:FGM00_02590"/>
<gene>
    <name evidence="6" type="ORF">FGM00_02590</name>
</gene>